<evidence type="ECO:0000313" key="2">
    <source>
        <dbReference type="Proteomes" id="UP001060215"/>
    </source>
</evidence>
<accession>A0ACC0FGZ4</accession>
<name>A0ACC0FGZ4_9ERIC</name>
<evidence type="ECO:0000313" key="1">
    <source>
        <dbReference type="EMBL" id="KAI7988017.1"/>
    </source>
</evidence>
<organism evidence="1 2">
    <name type="scientific">Camellia lanceoleosa</name>
    <dbReference type="NCBI Taxonomy" id="1840588"/>
    <lineage>
        <taxon>Eukaryota</taxon>
        <taxon>Viridiplantae</taxon>
        <taxon>Streptophyta</taxon>
        <taxon>Embryophyta</taxon>
        <taxon>Tracheophyta</taxon>
        <taxon>Spermatophyta</taxon>
        <taxon>Magnoliopsida</taxon>
        <taxon>eudicotyledons</taxon>
        <taxon>Gunneridae</taxon>
        <taxon>Pentapetalae</taxon>
        <taxon>asterids</taxon>
        <taxon>Ericales</taxon>
        <taxon>Theaceae</taxon>
        <taxon>Camellia</taxon>
    </lineage>
</organism>
<reference evidence="1 2" key="1">
    <citation type="journal article" date="2022" name="Plant J.">
        <title>Chromosome-level genome of Camellia lanceoleosa provides a valuable resource for understanding genome evolution and self-incompatibility.</title>
        <authorList>
            <person name="Gong W."/>
            <person name="Xiao S."/>
            <person name="Wang L."/>
            <person name="Liao Z."/>
            <person name="Chang Y."/>
            <person name="Mo W."/>
            <person name="Hu G."/>
            <person name="Li W."/>
            <person name="Zhao G."/>
            <person name="Zhu H."/>
            <person name="Hu X."/>
            <person name="Ji K."/>
            <person name="Xiang X."/>
            <person name="Song Q."/>
            <person name="Yuan D."/>
            <person name="Jin S."/>
            <person name="Zhang L."/>
        </authorList>
    </citation>
    <scope>NUCLEOTIDE SEQUENCE [LARGE SCALE GENOMIC DNA]</scope>
    <source>
        <strain evidence="1">SQ_2022a</strain>
    </source>
</reference>
<proteinExistence type="predicted"/>
<keyword evidence="2" id="KW-1185">Reference proteome</keyword>
<dbReference type="Proteomes" id="UP001060215">
    <property type="component" value="Chromosome 14"/>
</dbReference>
<gene>
    <name evidence="1" type="ORF">LOK49_LG13G01155</name>
</gene>
<protein>
    <submittedName>
        <fullName evidence="1">Uncharacterized protein</fullName>
    </submittedName>
</protein>
<comment type="caution">
    <text evidence="1">The sequence shown here is derived from an EMBL/GenBank/DDBJ whole genome shotgun (WGS) entry which is preliminary data.</text>
</comment>
<sequence>MDMDQKGPGKNERMWTDEEDRELVYALFDMVNTGNHKADNDFKSGLLGVLEGVLHEKLPGCGIKAKPHIESRIKTLKRDTGTVFDMVNGVGCGGFGWDSNTNMVVAEKQVWDGDVQSHKRAAHWKNRSFPHCDMLCIMFERLRATGKDAVTAELMMSWRNNKGKKGKNSSDSSDAFREAAMIIGTKIEEATDKFSRALGVDLDIALKRDKINKELCKLSNL</sequence>
<dbReference type="EMBL" id="CM045771">
    <property type="protein sequence ID" value="KAI7988017.1"/>
    <property type="molecule type" value="Genomic_DNA"/>
</dbReference>